<dbReference type="PANTHER" id="PTHR33361:SF2">
    <property type="entry name" value="DUF885 DOMAIN-CONTAINING PROTEIN"/>
    <property type="match status" value="1"/>
</dbReference>
<dbReference type="AlphaFoldDB" id="A0A9W9ZP91"/>
<proteinExistence type="predicted"/>
<keyword evidence="2" id="KW-1185">Reference proteome</keyword>
<dbReference type="PANTHER" id="PTHR33361">
    <property type="entry name" value="GLR0591 PROTEIN"/>
    <property type="match status" value="1"/>
</dbReference>
<name>A0A9W9ZP91_9CNID</name>
<gene>
    <name evidence="1" type="ORF">OS493_016462</name>
</gene>
<dbReference type="Proteomes" id="UP001163046">
    <property type="component" value="Unassembled WGS sequence"/>
</dbReference>
<dbReference type="InterPro" id="IPR010281">
    <property type="entry name" value="DUF885"/>
</dbReference>
<sequence length="182" mass="20335">MVRSTEECLAGINAFKRSYLQISLQGEQADLFSQVLAGVKSSDLDEWKNENEKTVNESIREYAVKYIATPIHDVIRYLETENLEHCVPSSISSGLAGLPLSHVYVNGSQTAETTSKQLPTGETLNGTKAYESILPYFTTITKTPDEVHELGKEMLKKLYPEVKSFVFTTKIKLLDKKGKARS</sequence>
<accession>A0A9W9ZP91</accession>
<evidence type="ECO:0000313" key="1">
    <source>
        <dbReference type="EMBL" id="KAJ7385381.1"/>
    </source>
</evidence>
<protein>
    <submittedName>
        <fullName evidence="1">Uncharacterized protein</fullName>
    </submittedName>
</protein>
<evidence type="ECO:0000313" key="2">
    <source>
        <dbReference type="Proteomes" id="UP001163046"/>
    </source>
</evidence>
<dbReference type="EMBL" id="MU825881">
    <property type="protein sequence ID" value="KAJ7385381.1"/>
    <property type="molecule type" value="Genomic_DNA"/>
</dbReference>
<comment type="caution">
    <text evidence="1">The sequence shown here is derived from an EMBL/GenBank/DDBJ whole genome shotgun (WGS) entry which is preliminary data.</text>
</comment>
<reference evidence="1" key="1">
    <citation type="submission" date="2023-01" db="EMBL/GenBank/DDBJ databases">
        <title>Genome assembly of the deep-sea coral Lophelia pertusa.</title>
        <authorList>
            <person name="Herrera S."/>
            <person name="Cordes E."/>
        </authorList>
    </citation>
    <scope>NUCLEOTIDE SEQUENCE</scope>
    <source>
        <strain evidence="1">USNM1676648</strain>
        <tissue evidence="1">Polyp</tissue>
    </source>
</reference>
<organism evidence="1 2">
    <name type="scientific">Desmophyllum pertusum</name>
    <dbReference type="NCBI Taxonomy" id="174260"/>
    <lineage>
        <taxon>Eukaryota</taxon>
        <taxon>Metazoa</taxon>
        <taxon>Cnidaria</taxon>
        <taxon>Anthozoa</taxon>
        <taxon>Hexacorallia</taxon>
        <taxon>Scleractinia</taxon>
        <taxon>Caryophylliina</taxon>
        <taxon>Caryophylliidae</taxon>
        <taxon>Desmophyllum</taxon>
    </lineage>
</organism>